<evidence type="ECO:0000313" key="4">
    <source>
        <dbReference type="Proteomes" id="UP001229486"/>
    </source>
</evidence>
<accession>A0AB73IKC1</accession>
<reference evidence="3" key="1">
    <citation type="submission" date="2023-07" db="EMBL/GenBank/DDBJ databases">
        <title>Sorghum-associated microbial communities from plants grown in Nebraska, USA.</title>
        <authorList>
            <person name="Schachtman D."/>
        </authorList>
    </citation>
    <scope>NUCLEOTIDE SEQUENCE</scope>
    <source>
        <strain evidence="3">DS1061</strain>
    </source>
</reference>
<protein>
    <recommendedName>
        <fullName evidence="2">Phage tail lysozyme domain-containing protein</fullName>
    </recommendedName>
</protein>
<dbReference type="AlphaFoldDB" id="A0AB73IKC1"/>
<dbReference type="EMBL" id="JAURTK010000010">
    <property type="protein sequence ID" value="MDP9650473.1"/>
    <property type="molecule type" value="Genomic_DNA"/>
</dbReference>
<feature type="compositionally biased region" description="Low complexity" evidence="1">
    <location>
        <begin position="149"/>
        <end position="170"/>
    </location>
</feature>
<organism evidence="3 4">
    <name type="scientific">Paraburkholderia caledonica</name>
    <dbReference type="NCBI Taxonomy" id="134536"/>
    <lineage>
        <taxon>Bacteria</taxon>
        <taxon>Pseudomonadati</taxon>
        <taxon>Pseudomonadota</taxon>
        <taxon>Betaproteobacteria</taxon>
        <taxon>Burkholderiales</taxon>
        <taxon>Burkholderiaceae</taxon>
        <taxon>Paraburkholderia</taxon>
    </lineage>
</organism>
<sequence>MNPISTASGNYFVGTSTNRLPNADNDRSHGSDVSNLLRDIANLLDGGNSASSAGSNGAGQDGRVNDVAKFMQDLLALLKQSDDAQDQGSGMAGTGGHHGGHHVLAGLGAAHGGAAGQAGASAPAASGGASSAAPAADFAASAAGAAGAASNGGSTGLSTAPQTTANTPAQSKQVADAYMANLQKDFGLTKDQAAGVVANLWHESGGMNSGINQGGAIGKPSGNMADDNANGYGIAQWGGSRKQGLLDFAASQKPPLDPSSQAANYGFLKQELETTQRGAIDAVKNAKTPQAATEAFSNAFEHPSDPQMASRLANLSTILA</sequence>
<proteinExistence type="predicted"/>
<dbReference type="Proteomes" id="UP001229486">
    <property type="component" value="Unassembled WGS sequence"/>
</dbReference>
<feature type="region of interest" description="Disordered" evidence="1">
    <location>
        <begin position="82"/>
        <end position="131"/>
    </location>
</feature>
<dbReference type="InterPro" id="IPR041219">
    <property type="entry name" value="Phage_lysozyme2"/>
</dbReference>
<gene>
    <name evidence="3" type="ORF">J2793_005946</name>
</gene>
<dbReference type="Gene3D" id="1.10.530.10">
    <property type="match status" value="1"/>
</dbReference>
<name>A0AB73IKC1_9BURK</name>
<evidence type="ECO:0000313" key="3">
    <source>
        <dbReference type="EMBL" id="MDP9650473.1"/>
    </source>
</evidence>
<evidence type="ECO:0000256" key="1">
    <source>
        <dbReference type="SAM" id="MobiDB-lite"/>
    </source>
</evidence>
<comment type="caution">
    <text evidence="3">The sequence shown here is derived from an EMBL/GenBank/DDBJ whole genome shotgun (WGS) entry which is preliminary data.</text>
</comment>
<evidence type="ECO:0000259" key="2">
    <source>
        <dbReference type="Pfam" id="PF18013"/>
    </source>
</evidence>
<feature type="compositionally biased region" description="Low complexity" evidence="1">
    <location>
        <begin position="117"/>
        <end position="131"/>
    </location>
</feature>
<dbReference type="RefSeq" id="WP_392395372.1">
    <property type="nucleotide sequence ID" value="NZ_JAURTK010000010.1"/>
</dbReference>
<feature type="region of interest" description="Disordered" evidence="1">
    <location>
        <begin position="149"/>
        <end position="171"/>
    </location>
</feature>
<dbReference type="Pfam" id="PF18013">
    <property type="entry name" value="Phage_lysozyme2"/>
    <property type="match status" value="1"/>
</dbReference>
<feature type="domain" description="Phage tail lysozyme" evidence="2">
    <location>
        <begin position="177"/>
        <end position="313"/>
    </location>
</feature>